<name>A0ABQ1H1X9_9BACL</name>
<keyword evidence="4 5" id="KW-0472">Membrane</keyword>
<dbReference type="PROSITE" id="PS50801">
    <property type="entry name" value="STAS"/>
    <property type="match status" value="1"/>
</dbReference>
<proteinExistence type="predicted"/>
<evidence type="ECO:0000256" key="1">
    <source>
        <dbReference type="ARBA" id="ARBA00004141"/>
    </source>
</evidence>
<feature type="transmembrane region" description="Helical" evidence="5">
    <location>
        <begin position="164"/>
        <end position="185"/>
    </location>
</feature>
<dbReference type="InterPro" id="IPR036513">
    <property type="entry name" value="STAS_dom_sf"/>
</dbReference>
<feature type="transmembrane region" description="Helical" evidence="5">
    <location>
        <begin position="192"/>
        <end position="210"/>
    </location>
</feature>
<evidence type="ECO:0000313" key="8">
    <source>
        <dbReference type="Proteomes" id="UP000617979"/>
    </source>
</evidence>
<dbReference type="Pfam" id="PF00916">
    <property type="entry name" value="Sulfate_transp"/>
    <property type="match status" value="1"/>
</dbReference>
<gene>
    <name evidence="7" type="ORF">GCM10007416_29190</name>
</gene>
<protein>
    <submittedName>
        <fullName evidence="7">Sodium-independent anion transporter</fullName>
    </submittedName>
</protein>
<keyword evidence="2 5" id="KW-0812">Transmembrane</keyword>
<feature type="transmembrane region" description="Helical" evidence="5">
    <location>
        <begin position="21"/>
        <end position="40"/>
    </location>
</feature>
<keyword evidence="3 5" id="KW-1133">Transmembrane helix</keyword>
<dbReference type="Pfam" id="PF01740">
    <property type="entry name" value="STAS"/>
    <property type="match status" value="1"/>
</dbReference>
<dbReference type="EMBL" id="BMEX01000015">
    <property type="protein sequence ID" value="GGA54169.1"/>
    <property type="molecule type" value="Genomic_DNA"/>
</dbReference>
<comment type="subcellular location">
    <subcellularLocation>
        <location evidence="1">Membrane</location>
        <topology evidence="1">Multi-pass membrane protein</topology>
    </subcellularLocation>
</comment>
<dbReference type="Gene3D" id="3.30.750.24">
    <property type="entry name" value="STAS domain"/>
    <property type="match status" value="1"/>
</dbReference>
<feature type="transmembrane region" description="Helical" evidence="5">
    <location>
        <begin position="123"/>
        <end position="144"/>
    </location>
</feature>
<feature type="domain" description="STAS" evidence="6">
    <location>
        <begin position="438"/>
        <end position="542"/>
    </location>
</feature>
<evidence type="ECO:0000256" key="2">
    <source>
        <dbReference type="ARBA" id="ARBA00022692"/>
    </source>
</evidence>
<dbReference type="InterPro" id="IPR001902">
    <property type="entry name" value="SLC26A/SulP_fam"/>
</dbReference>
<feature type="transmembrane region" description="Helical" evidence="5">
    <location>
        <begin position="46"/>
        <end position="63"/>
    </location>
</feature>
<feature type="transmembrane region" description="Helical" evidence="5">
    <location>
        <begin position="324"/>
        <end position="354"/>
    </location>
</feature>
<feature type="transmembrane region" description="Helical" evidence="5">
    <location>
        <begin position="244"/>
        <end position="266"/>
    </location>
</feature>
<evidence type="ECO:0000313" key="7">
    <source>
        <dbReference type="EMBL" id="GGA54169.1"/>
    </source>
</evidence>
<dbReference type="Proteomes" id="UP000617979">
    <property type="component" value="Unassembled WGS sequence"/>
</dbReference>
<accession>A0ABQ1H1X9</accession>
<keyword evidence="8" id="KW-1185">Reference proteome</keyword>
<dbReference type="PANTHER" id="PTHR11814">
    <property type="entry name" value="SULFATE TRANSPORTER"/>
    <property type="match status" value="1"/>
</dbReference>
<organism evidence="7 8">
    <name type="scientific">Kroppenstedtia guangzhouensis</name>
    <dbReference type="NCBI Taxonomy" id="1274356"/>
    <lineage>
        <taxon>Bacteria</taxon>
        <taxon>Bacillati</taxon>
        <taxon>Bacillota</taxon>
        <taxon>Bacilli</taxon>
        <taxon>Bacillales</taxon>
        <taxon>Thermoactinomycetaceae</taxon>
        <taxon>Kroppenstedtia</taxon>
    </lineage>
</organism>
<reference evidence="8" key="1">
    <citation type="journal article" date="2019" name="Int. J. Syst. Evol. Microbiol.">
        <title>The Global Catalogue of Microorganisms (GCM) 10K type strain sequencing project: providing services to taxonomists for standard genome sequencing and annotation.</title>
        <authorList>
            <consortium name="The Broad Institute Genomics Platform"/>
            <consortium name="The Broad Institute Genome Sequencing Center for Infectious Disease"/>
            <person name="Wu L."/>
            <person name="Ma J."/>
        </authorList>
    </citation>
    <scope>NUCLEOTIDE SEQUENCE [LARGE SCALE GENOMIC DNA]</scope>
    <source>
        <strain evidence="8">CGMCC 1.12404</strain>
    </source>
</reference>
<evidence type="ECO:0000256" key="3">
    <source>
        <dbReference type="ARBA" id="ARBA00022989"/>
    </source>
</evidence>
<dbReference type="CDD" id="cd07042">
    <property type="entry name" value="STAS_SulP_like_sulfate_transporter"/>
    <property type="match status" value="1"/>
</dbReference>
<dbReference type="NCBIfam" id="TIGR00815">
    <property type="entry name" value="sulP"/>
    <property type="match status" value="1"/>
</dbReference>
<dbReference type="InterPro" id="IPR002645">
    <property type="entry name" value="STAS_dom"/>
</dbReference>
<dbReference type="InterPro" id="IPR011547">
    <property type="entry name" value="SLC26A/SulP_dom"/>
</dbReference>
<evidence type="ECO:0000259" key="6">
    <source>
        <dbReference type="PROSITE" id="PS50801"/>
    </source>
</evidence>
<feature type="transmembrane region" description="Helical" evidence="5">
    <location>
        <begin position="374"/>
        <end position="401"/>
    </location>
</feature>
<evidence type="ECO:0000256" key="5">
    <source>
        <dbReference type="SAM" id="Phobius"/>
    </source>
</evidence>
<dbReference type="SUPFAM" id="SSF52091">
    <property type="entry name" value="SpoIIaa-like"/>
    <property type="match status" value="1"/>
</dbReference>
<evidence type="ECO:0000256" key="4">
    <source>
        <dbReference type="ARBA" id="ARBA00023136"/>
    </source>
</evidence>
<sequence>MLADKRFHQYQLPDVKRDLMAGITVGIVALPLAMAFAIASGVKPEYGIYTTIIAGLIVALLGGSRFQIAGPTGAFVPILLSIVLEHGYEDLLIAGFLAGILLVVMGLCKLGNLIKYIPRSVTIGFTSGIAVIIFTGQIANFFGLKGVEKKEAFHENILELVRQFHTVNSYSLLTAMIGLLLLIIIPKIAPRLPVLLVALVVPTLISVLFYPDRVESIGSAFGGISQSLPPFQFPEVTPDKIMELLPSAFVIAVLGGIESLLSAVVADGMTGKRHHSNRELIGQGVANLVTPLLGGIPATGAIARTATNIRSGAVSPLSGVFHSLFVLIILLVFAPFASYIPLASMAPILMIVAWNMSEQKAFMHILKLRSGDSLVLFTTFVLTVFVNITVAVQVGLLLAMISFIKRMGNMLEVEKVLPDHRHGEQMSPHPVKTGHHCPQLSIYTIEGPLFFGAADRFERTLTRSIHHRPKVLLLRMPHVSLIDATGESHLSSLVSDFQEQGGVILISGIRKQPMEMLKKSGLYDKIGPEHFFPRTGMALRHGLSLINREMCRSCRHFAFRECEGWHISGGITGREITVSDG</sequence>
<comment type="caution">
    <text evidence="7">The sequence shown here is derived from an EMBL/GenBank/DDBJ whole genome shotgun (WGS) entry which is preliminary data.</text>
</comment>
<feature type="transmembrane region" description="Helical" evidence="5">
    <location>
        <begin position="91"/>
        <end position="111"/>
    </location>
</feature>